<proteinExistence type="predicted"/>
<feature type="domain" description="TerD" evidence="1">
    <location>
        <begin position="1"/>
        <end position="187"/>
    </location>
</feature>
<dbReference type="PANTHER" id="PTHR32097">
    <property type="entry name" value="CAMP-BINDING PROTEIN 1-RELATED"/>
    <property type="match status" value="1"/>
</dbReference>
<evidence type="ECO:0000313" key="2">
    <source>
        <dbReference type="EMBL" id="GAA2200004.1"/>
    </source>
</evidence>
<sequence>MGLTLRKGDALTLTKKDGSSLTRIHMGLGWDAAEQKRGFLASLLSGGKPQEIDLDASAILYTSDRRVQDIVYYGQLKSRDFSITHTGDNLTGEGDGDDEVLLVDLNRVDDSVKHIVFVITSYSRQTFDQIENAFCRVVDDALPSKPEVARFDLTEQGRFTAMIMASLSRNGQGWKFTAIGKPANGKVAHDIAAEAATVL</sequence>
<dbReference type="EMBL" id="BAAAQW010000005">
    <property type="protein sequence ID" value="GAA2200004.1"/>
    <property type="molecule type" value="Genomic_DNA"/>
</dbReference>
<gene>
    <name evidence="2" type="ORF">GCM10009849_18690</name>
</gene>
<dbReference type="Gene3D" id="2.60.60.30">
    <property type="entry name" value="sav2460 like domains"/>
    <property type="match status" value="1"/>
</dbReference>
<name>A0ABN3BSV5_9MICC</name>
<dbReference type="CDD" id="cd06974">
    <property type="entry name" value="TerD_like"/>
    <property type="match status" value="1"/>
</dbReference>
<dbReference type="PANTHER" id="PTHR32097:SF17">
    <property type="entry name" value="CAMP-BINDING PROTEIN 1-RELATED"/>
    <property type="match status" value="1"/>
</dbReference>
<dbReference type="Proteomes" id="UP001500432">
    <property type="component" value="Unassembled WGS sequence"/>
</dbReference>
<protein>
    <submittedName>
        <fullName evidence="2">TerD family protein</fullName>
    </submittedName>
</protein>
<evidence type="ECO:0000313" key="3">
    <source>
        <dbReference type="Proteomes" id="UP001500432"/>
    </source>
</evidence>
<organism evidence="2 3">
    <name type="scientific">Sinomonas flava</name>
    <dbReference type="NCBI Taxonomy" id="496857"/>
    <lineage>
        <taxon>Bacteria</taxon>
        <taxon>Bacillati</taxon>
        <taxon>Actinomycetota</taxon>
        <taxon>Actinomycetes</taxon>
        <taxon>Micrococcales</taxon>
        <taxon>Micrococcaceae</taxon>
        <taxon>Sinomonas</taxon>
    </lineage>
</organism>
<evidence type="ECO:0000259" key="1">
    <source>
        <dbReference type="Pfam" id="PF02342"/>
    </source>
</evidence>
<keyword evidence="3" id="KW-1185">Reference proteome</keyword>
<comment type="caution">
    <text evidence="2">The sequence shown here is derived from an EMBL/GenBank/DDBJ whole genome shotgun (WGS) entry which is preliminary data.</text>
</comment>
<dbReference type="Pfam" id="PF02342">
    <property type="entry name" value="TerD"/>
    <property type="match status" value="1"/>
</dbReference>
<dbReference type="RefSeq" id="WP_344299432.1">
    <property type="nucleotide sequence ID" value="NZ_BAAAQW010000005.1"/>
</dbReference>
<reference evidence="2 3" key="1">
    <citation type="journal article" date="2019" name="Int. J. Syst. Evol. Microbiol.">
        <title>The Global Catalogue of Microorganisms (GCM) 10K type strain sequencing project: providing services to taxonomists for standard genome sequencing and annotation.</title>
        <authorList>
            <consortium name="The Broad Institute Genomics Platform"/>
            <consortium name="The Broad Institute Genome Sequencing Center for Infectious Disease"/>
            <person name="Wu L."/>
            <person name="Ma J."/>
        </authorList>
    </citation>
    <scope>NUCLEOTIDE SEQUENCE [LARGE SCALE GENOMIC DNA]</scope>
    <source>
        <strain evidence="2 3">JCM 16034</strain>
    </source>
</reference>
<dbReference type="InterPro" id="IPR051324">
    <property type="entry name" value="Stress/Tellurium_Resist"/>
</dbReference>
<dbReference type="InterPro" id="IPR003325">
    <property type="entry name" value="TerD"/>
</dbReference>
<accession>A0ABN3BSV5</accession>